<dbReference type="GO" id="GO:0004034">
    <property type="term" value="F:aldose 1-epimerase activity"/>
    <property type="evidence" value="ECO:0007669"/>
    <property type="project" value="UniProtKB-EC"/>
</dbReference>
<evidence type="ECO:0000256" key="7">
    <source>
        <dbReference type="ARBA" id="ARBA00023277"/>
    </source>
</evidence>
<feature type="active site" description="Proton acceptor" evidence="9">
    <location>
        <position position="290"/>
    </location>
</feature>
<name>A0A941D4W2_9CAUL</name>
<dbReference type="SUPFAM" id="SSF74650">
    <property type="entry name" value="Galactose mutarotase-like"/>
    <property type="match status" value="1"/>
</dbReference>
<evidence type="ECO:0000256" key="5">
    <source>
        <dbReference type="ARBA" id="ARBA00014165"/>
    </source>
</evidence>
<accession>A0A941D4W2</accession>
<keyword evidence="6 8" id="KW-0413">Isomerase</keyword>
<reference evidence="11" key="1">
    <citation type="submission" date="2021-04" db="EMBL/GenBank/DDBJ databases">
        <title>Draft genome assembly of strain Phenylobacterium sp. 20VBR1 using MiniION and Illumina platforms.</title>
        <authorList>
            <person name="Thomas F.A."/>
            <person name="Krishnan K.P."/>
            <person name="Sinha R.K."/>
        </authorList>
    </citation>
    <scope>NUCLEOTIDE SEQUENCE</scope>
    <source>
        <strain evidence="11">20VBR1</strain>
    </source>
</reference>
<comment type="caution">
    <text evidence="11">The sequence shown here is derived from an EMBL/GenBank/DDBJ whole genome shotgun (WGS) entry which is preliminary data.</text>
</comment>
<evidence type="ECO:0000256" key="2">
    <source>
        <dbReference type="ARBA" id="ARBA00005028"/>
    </source>
</evidence>
<evidence type="ECO:0000313" key="11">
    <source>
        <dbReference type="EMBL" id="MBR7621419.1"/>
    </source>
</evidence>
<dbReference type="InterPro" id="IPR047215">
    <property type="entry name" value="Galactose_mutarotase-like"/>
</dbReference>
<keyword evidence="7 8" id="KW-0119">Carbohydrate metabolism</keyword>
<dbReference type="PIRSF" id="PIRSF005096">
    <property type="entry name" value="GALM"/>
    <property type="match status" value="1"/>
</dbReference>
<feature type="binding site" evidence="10">
    <location>
        <begin position="182"/>
        <end position="184"/>
    </location>
    <ligand>
        <name>beta-D-galactose</name>
        <dbReference type="ChEBI" id="CHEBI:27667"/>
    </ligand>
</feature>
<dbReference type="RefSeq" id="WP_215342573.1">
    <property type="nucleotide sequence ID" value="NZ_JAGSGD010000001.1"/>
</dbReference>
<dbReference type="EC" id="5.1.3.3" evidence="4 8"/>
<dbReference type="GO" id="GO:0006006">
    <property type="term" value="P:glucose metabolic process"/>
    <property type="evidence" value="ECO:0007669"/>
    <property type="project" value="TreeGrafter"/>
</dbReference>
<comment type="catalytic activity">
    <reaction evidence="1 8">
        <text>alpha-D-glucose = beta-D-glucose</text>
        <dbReference type="Rhea" id="RHEA:10264"/>
        <dbReference type="ChEBI" id="CHEBI:15903"/>
        <dbReference type="ChEBI" id="CHEBI:17925"/>
        <dbReference type="EC" id="5.1.3.3"/>
    </reaction>
</comment>
<dbReference type="PROSITE" id="PS00545">
    <property type="entry name" value="ALDOSE_1_EPIMERASE"/>
    <property type="match status" value="1"/>
</dbReference>
<protein>
    <recommendedName>
        <fullName evidence="5 8">Aldose 1-epimerase</fullName>
        <ecNumber evidence="4 8">5.1.3.3</ecNumber>
    </recommendedName>
</protein>
<evidence type="ECO:0000256" key="8">
    <source>
        <dbReference type="PIRNR" id="PIRNR005096"/>
    </source>
</evidence>
<keyword evidence="12" id="KW-1185">Reference proteome</keyword>
<dbReference type="AlphaFoldDB" id="A0A941D4W2"/>
<evidence type="ECO:0000256" key="6">
    <source>
        <dbReference type="ARBA" id="ARBA00023235"/>
    </source>
</evidence>
<evidence type="ECO:0000256" key="9">
    <source>
        <dbReference type="PIRSR" id="PIRSR005096-1"/>
    </source>
</evidence>
<dbReference type="Proteomes" id="UP000622580">
    <property type="component" value="Unassembled WGS sequence"/>
</dbReference>
<dbReference type="InterPro" id="IPR015443">
    <property type="entry name" value="Aldose_1-epimerase"/>
</dbReference>
<dbReference type="GO" id="GO:0033499">
    <property type="term" value="P:galactose catabolic process via UDP-galactose, Leloir pathway"/>
    <property type="evidence" value="ECO:0007669"/>
    <property type="project" value="TreeGrafter"/>
</dbReference>
<organism evidence="11 12">
    <name type="scientific">Phenylobacterium glaciei</name>
    <dbReference type="NCBI Taxonomy" id="2803784"/>
    <lineage>
        <taxon>Bacteria</taxon>
        <taxon>Pseudomonadati</taxon>
        <taxon>Pseudomonadota</taxon>
        <taxon>Alphaproteobacteria</taxon>
        <taxon>Caulobacterales</taxon>
        <taxon>Caulobacteraceae</taxon>
        <taxon>Phenylobacterium</taxon>
    </lineage>
</organism>
<dbReference type="InterPro" id="IPR008183">
    <property type="entry name" value="Aldose_1/G6P_1-epimerase"/>
</dbReference>
<comment type="similarity">
    <text evidence="3 8">Belongs to the aldose epimerase family.</text>
</comment>
<feature type="active site" description="Proton donor" evidence="9">
    <location>
        <position position="182"/>
    </location>
</feature>
<sequence length="323" mass="34846">MNAPITMKPLSHLPDGRMVDAYTLTNVHGVSVRILTYGGAIQSIRAPDRDGELDDIVLGYDHLERYLESPRYFGCLVGRYAGRIAGGQFSIDGRDYDLDRNEGANCLHGGGVGFDKTVWAAKAQETRVGAKLTLNHVSPDGDMGFPGELSVQAVYELTRGNELRLDISATTTAPTVVNLTNHTYWNLGGLNSRHVRDHELQILADGVLVTDGSLLPTGEVLPVAGTDLDYRQPRTLTADLDHTFVLTEKKRGALAPAARLTHAGSGRSLQIDTTEPCLTAYTGWGGLALETQHAPDAPNHANFLPALLRPGVVLKTTTVFKLG</sequence>
<dbReference type="PANTHER" id="PTHR10091:SF0">
    <property type="entry name" value="GALACTOSE MUTAROTASE"/>
    <property type="match status" value="1"/>
</dbReference>
<dbReference type="InterPro" id="IPR014718">
    <property type="entry name" value="GH-type_carb-bd"/>
</dbReference>
<evidence type="ECO:0000313" key="12">
    <source>
        <dbReference type="Proteomes" id="UP000622580"/>
    </source>
</evidence>
<dbReference type="Pfam" id="PF01263">
    <property type="entry name" value="Aldose_epim"/>
    <property type="match status" value="1"/>
</dbReference>
<evidence type="ECO:0000256" key="4">
    <source>
        <dbReference type="ARBA" id="ARBA00013185"/>
    </source>
</evidence>
<proteinExistence type="inferred from homology"/>
<dbReference type="Gene3D" id="2.70.98.10">
    <property type="match status" value="1"/>
</dbReference>
<dbReference type="InterPro" id="IPR011013">
    <property type="entry name" value="Gal_mutarotase_sf_dom"/>
</dbReference>
<dbReference type="GO" id="GO:0005737">
    <property type="term" value="C:cytoplasm"/>
    <property type="evidence" value="ECO:0007669"/>
    <property type="project" value="TreeGrafter"/>
</dbReference>
<dbReference type="InterPro" id="IPR018052">
    <property type="entry name" value="Ald1_epimerase_CS"/>
</dbReference>
<evidence type="ECO:0000256" key="3">
    <source>
        <dbReference type="ARBA" id="ARBA00006206"/>
    </source>
</evidence>
<evidence type="ECO:0000256" key="1">
    <source>
        <dbReference type="ARBA" id="ARBA00001614"/>
    </source>
</evidence>
<gene>
    <name evidence="11" type="ORF">JKL49_18650</name>
</gene>
<dbReference type="EMBL" id="JAGSGD010000001">
    <property type="protein sequence ID" value="MBR7621419.1"/>
    <property type="molecule type" value="Genomic_DNA"/>
</dbReference>
<comment type="pathway">
    <text evidence="2 8">Carbohydrate metabolism; hexose metabolism.</text>
</comment>
<dbReference type="GO" id="GO:0030246">
    <property type="term" value="F:carbohydrate binding"/>
    <property type="evidence" value="ECO:0007669"/>
    <property type="project" value="InterPro"/>
</dbReference>
<dbReference type="PANTHER" id="PTHR10091">
    <property type="entry name" value="ALDOSE-1-EPIMERASE"/>
    <property type="match status" value="1"/>
</dbReference>
<dbReference type="CDD" id="cd09019">
    <property type="entry name" value="galactose_mutarotase_like"/>
    <property type="match status" value="1"/>
</dbReference>
<evidence type="ECO:0000256" key="10">
    <source>
        <dbReference type="PIRSR" id="PIRSR005096-3"/>
    </source>
</evidence>